<feature type="domain" description="Amidohydrolase-related" evidence="2">
    <location>
        <begin position="7"/>
        <end position="289"/>
    </location>
</feature>
<dbReference type="InterPro" id="IPR006680">
    <property type="entry name" value="Amidohydro-rel"/>
</dbReference>
<gene>
    <name evidence="3" type="ORF">V202x_22630</name>
</gene>
<dbReference type="InterPro" id="IPR052350">
    <property type="entry name" value="Metallo-dep_Lactonases"/>
</dbReference>
<dbReference type="OrthoDB" id="5450317at2"/>
<dbReference type="PANTHER" id="PTHR43569">
    <property type="entry name" value="AMIDOHYDROLASE"/>
    <property type="match status" value="1"/>
</dbReference>
<name>A0A517WUE5_9PLAN</name>
<dbReference type="EMBL" id="CP037422">
    <property type="protein sequence ID" value="QDU08893.1"/>
    <property type="molecule type" value="Genomic_DNA"/>
</dbReference>
<dbReference type="GO" id="GO:0016787">
    <property type="term" value="F:hydrolase activity"/>
    <property type="evidence" value="ECO:0007669"/>
    <property type="project" value="UniProtKB-KW"/>
</dbReference>
<dbReference type="PANTHER" id="PTHR43569:SF1">
    <property type="entry name" value="BLL3371 PROTEIN"/>
    <property type="match status" value="1"/>
</dbReference>
<dbReference type="SUPFAM" id="SSF51556">
    <property type="entry name" value="Metallo-dependent hydrolases"/>
    <property type="match status" value="1"/>
</dbReference>
<dbReference type="Pfam" id="PF04909">
    <property type="entry name" value="Amidohydro_2"/>
    <property type="match status" value="1"/>
</dbReference>
<reference evidence="3 4" key="1">
    <citation type="submission" date="2019-03" db="EMBL/GenBank/DDBJ databases">
        <title>Deep-cultivation of Planctomycetes and their phenomic and genomic characterization uncovers novel biology.</title>
        <authorList>
            <person name="Wiegand S."/>
            <person name="Jogler M."/>
            <person name="Boedeker C."/>
            <person name="Pinto D."/>
            <person name="Vollmers J."/>
            <person name="Rivas-Marin E."/>
            <person name="Kohn T."/>
            <person name="Peeters S.H."/>
            <person name="Heuer A."/>
            <person name="Rast P."/>
            <person name="Oberbeckmann S."/>
            <person name="Bunk B."/>
            <person name="Jeske O."/>
            <person name="Meyerdierks A."/>
            <person name="Storesund J.E."/>
            <person name="Kallscheuer N."/>
            <person name="Luecker S."/>
            <person name="Lage O.M."/>
            <person name="Pohl T."/>
            <person name="Merkel B.J."/>
            <person name="Hornburger P."/>
            <person name="Mueller R.-W."/>
            <person name="Bruemmer F."/>
            <person name="Labrenz M."/>
            <person name="Spormann A.M."/>
            <person name="Op den Camp H."/>
            <person name="Overmann J."/>
            <person name="Amann R."/>
            <person name="Jetten M.S.M."/>
            <person name="Mascher T."/>
            <person name="Medema M.H."/>
            <person name="Devos D.P."/>
            <person name="Kaster A.-K."/>
            <person name="Ovreas L."/>
            <person name="Rohde M."/>
            <person name="Galperin M.Y."/>
            <person name="Jogler C."/>
        </authorList>
    </citation>
    <scope>NUCLEOTIDE SEQUENCE [LARGE SCALE GENOMIC DNA]</scope>
    <source>
        <strain evidence="3 4">V202</strain>
    </source>
</reference>
<dbReference type="InterPro" id="IPR032466">
    <property type="entry name" value="Metal_Hydrolase"/>
</dbReference>
<keyword evidence="4" id="KW-1185">Reference proteome</keyword>
<dbReference type="RefSeq" id="WP_145174269.1">
    <property type="nucleotide sequence ID" value="NZ_CP037422.1"/>
</dbReference>
<organism evidence="3 4">
    <name type="scientific">Gimesia aquarii</name>
    <dbReference type="NCBI Taxonomy" id="2527964"/>
    <lineage>
        <taxon>Bacteria</taxon>
        <taxon>Pseudomonadati</taxon>
        <taxon>Planctomycetota</taxon>
        <taxon>Planctomycetia</taxon>
        <taxon>Planctomycetales</taxon>
        <taxon>Planctomycetaceae</taxon>
        <taxon>Gimesia</taxon>
    </lineage>
</organism>
<accession>A0A517WUE5</accession>
<sequence length="292" mass="33225">MEQISVIDTHQHLWDLDLFQLPWLELPGISSLRRSFLMSDYLEATQNCGIAQTVYMEVNVHPDLQRQEARHVLELCSQAENPMSGAVIGGMPGESGFGQYLEEFAENPFLKGVRTVLHDPDRPQGMCLKLQFKENIKLLGEMGLSFDLCMRPGEIKDAVELVDACPSTRFIVDHCGNMSVQPHEQDSRPEWEQGMRLLAEREQVMCKISGIVVTATPGVWQPIDLKENIDFCLDTFGEDRVFFGGDWPVCTLSATYDSWFNALKWIVRERSSTFQQKLFHDNAQAFYGLNSL</sequence>
<evidence type="ECO:0000256" key="1">
    <source>
        <dbReference type="ARBA" id="ARBA00038310"/>
    </source>
</evidence>
<proteinExistence type="inferred from homology"/>
<evidence type="ECO:0000313" key="4">
    <source>
        <dbReference type="Proteomes" id="UP000318384"/>
    </source>
</evidence>
<comment type="similarity">
    <text evidence="1">Belongs to the metallo-dependent hydrolases superfamily.</text>
</comment>
<dbReference type="AlphaFoldDB" id="A0A517WUE5"/>
<dbReference type="Proteomes" id="UP000318384">
    <property type="component" value="Chromosome"/>
</dbReference>
<evidence type="ECO:0000259" key="2">
    <source>
        <dbReference type="Pfam" id="PF04909"/>
    </source>
</evidence>
<dbReference type="Gene3D" id="3.20.20.140">
    <property type="entry name" value="Metal-dependent hydrolases"/>
    <property type="match status" value="1"/>
</dbReference>
<keyword evidence="3" id="KW-0378">Hydrolase</keyword>
<evidence type="ECO:0000313" key="3">
    <source>
        <dbReference type="EMBL" id="QDU08893.1"/>
    </source>
</evidence>
<protein>
    <submittedName>
        <fullName evidence="3">Amidohydrolase</fullName>
    </submittedName>
</protein>